<gene>
    <name evidence="17" type="ORF">JSR06_00300</name>
</gene>
<keyword evidence="10" id="KW-0378">Hydrolase</keyword>
<name>A0A974X9W9_9PROT</name>
<dbReference type="Gene3D" id="3.30.420.10">
    <property type="entry name" value="Ribonuclease H-like superfamily/Ribonuclease H"/>
    <property type="match status" value="1"/>
</dbReference>
<evidence type="ECO:0000256" key="4">
    <source>
        <dbReference type="ARBA" id="ARBA00020352"/>
    </source>
</evidence>
<dbReference type="PANTHER" id="PTHR30231:SF41">
    <property type="entry name" value="DNA POLYMERASE III SUBUNIT EPSILON"/>
    <property type="match status" value="1"/>
</dbReference>
<evidence type="ECO:0000256" key="13">
    <source>
        <dbReference type="ARBA" id="ARBA00022932"/>
    </source>
</evidence>
<dbReference type="NCBIfam" id="TIGR00573">
    <property type="entry name" value="dnaq"/>
    <property type="match status" value="1"/>
</dbReference>
<dbReference type="InterPro" id="IPR013520">
    <property type="entry name" value="Ribonucl_H"/>
</dbReference>
<dbReference type="InterPro" id="IPR036397">
    <property type="entry name" value="RNaseH_sf"/>
</dbReference>
<dbReference type="FunFam" id="3.30.420.10:FF:000012">
    <property type="entry name" value="DNA polymerase III subunit epsilon"/>
    <property type="match status" value="1"/>
</dbReference>
<dbReference type="GO" id="GO:0003887">
    <property type="term" value="F:DNA-directed DNA polymerase activity"/>
    <property type="evidence" value="ECO:0007669"/>
    <property type="project" value="UniProtKB-KW"/>
</dbReference>
<dbReference type="GO" id="GO:0003677">
    <property type="term" value="F:DNA binding"/>
    <property type="evidence" value="ECO:0007669"/>
    <property type="project" value="InterPro"/>
</dbReference>
<dbReference type="GO" id="GO:0008408">
    <property type="term" value="F:3'-5' exonuclease activity"/>
    <property type="evidence" value="ECO:0007669"/>
    <property type="project" value="TreeGrafter"/>
</dbReference>
<keyword evidence="8" id="KW-0540">Nuclease</keyword>
<keyword evidence="9" id="KW-0479">Metal-binding</keyword>
<dbReference type="EMBL" id="CP071412">
    <property type="protein sequence ID" value="QSW38028.1"/>
    <property type="molecule type" value="Genomic_DNA"/>
</dbReference>
<organism evidence="17 18">
    <name type="scientific">Candidatus Vidania fulgoroideorum</name>
    <dbReference type="NCBI Taxonomy" id="881286"/>
    <lineage>
        <taxon>Bacteria</taxon>
        <taxon>Pseudomonadati</taxon>
        <taxon>Pseudomonadota</taxon>
        <taxon>Betaproteobacteria</taxon>
        <taxon>Candidatus Vidania</taxon>
    </lineage>
</organism>
<dbReference type="InterPro" id="IPR006054">
    <property type="entry name" value="DnaQ"/>
</dbReference>
<keyword evidence="13" id="KW-0239">DNA-directed DNA polymerase</keyword>
<evidence type="ECO:0000256" key="9">
    <source>
        <dbReference type="ARBA" id="ARBA00022723"/>
    </source>
</evidence>
<keyword evidence="5" id="KW-0808">Transferase</keyword>
<dbReference type="Pfam" id="PF00929">
    <property type="entry name" value="RNase_T"/>
    <property type="match status" value="1"/>
</dbReference>
<proteinExistence type="predicted"/>
<comment type="cofactor">
    <cofactor evidence="1">
        <name>Mn(2+)</name>
        <dbReference type="ChEBI" id="CHEBI:29035"/>
    </cofactor>
</comment>
<evidence type="ECO:0000256" key="15">
    <source>
        <dbReference type="ARBA" id="ARBA00049244"/>
    </source>
</evidence>
<keyword evidence="6" id="KW-0548">Nucleotidyltransferase</keyword>
<reference evidence="17" key="1">
    <citation type="submission" date="2021-02" db="EMBL/GenBank/DDBJ databases">
        <authorList>
            <person name="Franco D."/>
        </authorList>
    </citation>
    <scope>NUCLEOTIDE SEQUENCE</scope>
    <source>
        <strain evidence="17">RANSCY</strain>
    </source>
</reference>
<evidence type="ECO:0000313" key="17">
    <source>
        <dbReference type="EMBL" id="QSW38028.1"/>
    </source>
</evidence>
<feature type="domain" description="Exonuclease" evidence="16">
    <location>
        <begin position="6"/>
        <end position="172"/>
    </location>
</feature>
<evidence type="ECO:0000256" key="12">
    <source>
        <dbReference type="ARBA" id="ARBA00022842"/>
    </source>
</evidence>
<sequence length="177" mass="20738">METYKRFLVLDTETTGLKPDRGDRIIEIALIEIFKGRITGNRFHSYFNTNVIITKKNYRIHGISNKFLLKKPKFMEKSEEILSFIGDSILVAHNALFDAKFLLNEYKIIGKKIKLKIIDTLRIFRKIFPGKRNNLKFLCDRYGIKIIKKHSALYDASSLALLFIELLKSKKLNKLQR</sequence>
<evidence type="ECO:0000256" key="1">
    <source>
        <dbReference type="ARBA" id="ARBA00001936"/>
    </source>
</evidence>
<evidence type="ECO:0000256" key="6">
    <source>
        <dbReference type="ARBA" id="ARBA00022695"/>
    </source>
</evidence>
<dbReference type="GO" id="GO:0046872">
    <property type="term" value="F:metal ion binding"/>
    <property type="evidence" value="ECO:0007669"/>
    <property type="project" value="UniProtKB-KW"/>
</dbReference>
<dbReference type="SMART" id="SM00479">
    <property type="entry name" value="EXOIII"/>
    <property type="match status" value="1"/>
</dbReference>
<evidence type="ECO:0000313" key="18">
    <source>
        <dbReference type="Proteomes" id="UP000663347"/>
    </source>
</evidence>
<dbReference type="EC" id="2.7.7.7" evidence="3"/>
<accession>A0A974X9W9</accession>
<dbReference type="PANTHER" id="PTHR30231">
    <property type="entry name" value="DNA POLYMERASE III SUBUNIT EPSILON"/>
    <property type="match status" value="1"/>
</dbReference>
<dbReference type="SUPFAM" id="SSF53098">
    <property type="entry name" value="Ribonuclease H-like"/>
    <property type="match status" value="1"/>
</dbReference>
<evidence type="ECO:0000256" key="10">
    <source>
        <dbReference type="ARBA" id="ARBA00022801"/>
    </source>
</evidence>
<dbReference type="GO" id="GO:0005829">
    <property type="term" value="C:cytosol"/>
    <property type="evidence" value="ECO:0007669"/>
    <property type="project" value="TreeGrafter"/>
</dbReference>
<keyword evidence="7" id="KW-0235">DNA replication</keyword>
<evidence type="ECO:0000259" key="16">
    <source>
        <dbReference type="SMART" id="SM00479"/>
    </source>
</evidence>
<evidence type="ECO:0000256" key="3">
    <source>
        <dbReference type="ARBA" id="ARBA00012417"/>
    </source>
</evidence>
<evidence type="ECO:0000256" key="8">
    <source>
        <dbReference type="ARBA" id="ARBA00022722"/>
    </source>
</evidence>
<dbReference type="InterPro" id="IPR012337">
    <property type="entry name" value="RNaseH-like_sf"/>
</dbReference>
<evidence type="ECO:0000256" key="14">
    <source>
        <dbReference type="ARBA" id="ARBA00023211"/>
    </source>
</evidence>
<protein>
    <recommendedName>
        <fullName evidence="4">DNA polymerase III subunit epsilon</fullName>
        <ecNumber evidence="3">2.7.7.7</ecNumber>
    </recommendedName>
</protein>
<dbReference type="GO" id="GO:0045004">
    <property type="term" value="P:DNA replication proofreading"/>
    <property type="evidence" value="ECO:0007669"/>
    <property type="project" value="TreeGrafter"/>
</dbReference>
<keyword evidence="14" id="KW-0464">Manganese</keyword>
<evidence type="ECO:0000256" key="7">
    <source>
        <dbReference type="ARBA" id="ARBA00022705"/>
    </source>
</evidence>
<evidence type="ECO:0000256" key="11">
    <source>
        <dbReference type="ARBA" id="ARBA00022839"/>
    </source>
</evidence>
<evidence type="ECO:0000256" key="5">
    <source>
        <dbReference type="ARBA" id="ARBA00022679"/>
    </source>
</evidence>
<dbReference type="Proteomes" id="UP000663347">
    <property type="component" value="Chromosome"/>
</dbReference>
<reference evidence="17" key="2">
    <citation type="submission" date="2021-03" db="EMBL/GenBank/DDBJ databases">
        <title>Alternative transmission patterns in independently acquired nutritional co-symbionts of Dictyopharidae planthoppers.</title>
        <authorList>
            <person name="Michalik A."/>
            <person name="Lukasik P."/>
        </authorList>
    </citation>
    <scope>NUCLEOTIDE SEQUENCE</scope>
    <source>
        <strain evidence="17">RANSCY</strain>
    </source>
</reference>
<dbReference type="AlphaFoldDB" id="A0A974X9W9"/>
<comment type="catalytic activity">
    <reaction evidence="15">
        <text>DNA(n) + a 2'-deoxyribonucleoside 5'-triphosphate = DNA(n+1) + diphosphate</text>
        <dbReference type="Rhea" id="RHEA:22508"/>
        <dbReference type="Rhea" id="RHEA-COMP:17339"/>
        <dbReference type="Rhea" id="RHEA-COMP:17340"/>
        <dbReference type="ChEBI" id="CHEBI:33019"/>
        <dbReference type="ChEBI" id="CHEBI:61560"/>
        <dbReference type="ChEBI" id="CHEBI:173112"/>
        <dbReference type="EC" id="2.7.7.7"/>
    </reaction>
</comment>
<keyword evidence="12" id="KW-0460">Magnesium</keyword>
<comment type="cofactor">
    <cofactor evidence="2">
        <name>Mg(2+)</name>
        <dbReference type="ChEBI" id="CHEBI:18420"/>
    </cofactor>
</comment>
<keyword evidence="11" id="KW-0269">Exonuclease</keyword>
<evidence type="ECO:0000256" key="2">
    <source>
        <dbReference type="ARBA" id="ARBA00001946"/>
    </source>
</evidence>